<organism evidence="1 2">
    <name type="scientific">Chlamydomonas eustigma</name>
    <dbReference type="NCBI Taxonomy" id="1157962"/>
    <lineage>
        <taxon>Eukaryota</taxon>
        <taxon>Viridiplantae</taxon>
        <taxon>Chlorophyta</taxon>
        <taxon>core chlorophytes</taxon>
        <taxon>Chlorophyceae</taxon>
        <taxon>CS clade</taxon>
        <taxon>Chlamydomonadales</taxon>
        <taxon>Chlamydomonadaceae</taxon>
        <taxon>Chlamydomonas</taxon>
    </lineage>
</organism>
<name>A0A250X9B3_9CHLO</name>
<proteinExistence type="predicted"/>
<evidence type="ECO:0000313" key="2">
    <source>
        <dbReference type="Proteomes" id="UP000232323"/>
    </source>
</evidence>
<evidence type="ECO:0008006" key="3">
    <source>
        <dbReference type="Google" id="ProtNLM"/>
    </source>
</evidence>
<reference evidence="1 2" key="1">
    <citation type="submission" date="2017-08" db="EMBL/GenBank/DDBJ databases">
        <title>Acidophilic green algal genome provides insights into adaptation to an acidic environment.</title>
        <authorList>
            <person name="Hirooka S."/>
            <person name="Hirose Y."/>
            <person name="Kanesaki Y."/>
            <person name="Higuchi S."/>
            <person name="Fujiwara T."/>
            <person name="Onuma R."/>
            <person name="Era A."/>
            <person name="Ohbayashi R."/>
            <person name="Uzuka A."/>
            <person name="Nozaki H."/>
            <person name="Yoshikawa H."/>
            <person name="Miyagishima S.Y."/>
        </authorList>
    </citation>
    <scope>NUCLEOTIDE SEQUENCE [LARGE SCALE GENOMIC DNA]</scope>
    <source>
        <strain evidence="1 2">NIES-2499</strain>
    </source>
</reference>
<gene>
    <name evidence="1" type="ORF">CEUSTIGMA_g7105.t1</name>
</gene>
<dbReference type="EMBL" id="BEGY01000044">
    <property type="protein sequence ID" value="GAX79664.1"/>
    <property type="molecule type" value="Genomic_DNA"/>
</dbReference>
<keyword evidence="2" id="KW-1185">Reference proteome</keyword>
<sequence>MPDPTSATGPADLARIQEIEERVIRGVELASSVTELLSSIGNVDKDKVKQMCVDFLENMKTAQSLVQAALTKPAVERTFEANSYQAQARAYIAAEKVHTVQGYLSCMETCLVGREDNAVELEVHNGMDVDSVLVTGR</sequence>
<evidence type="ECO:0000313" key="1">
    <source>
        <dbReference type="EMBL" id="GAX79664.1"/>
    </source>
</evidence>
<accession>A0A250X9B3</accession>
<dbReference type="AlphaFoldDB" id="A0A250X9B3"/>
<protein>
    <recommendedName>
        <fullName evidence="3">Mediator of RNA polymerase II transcription subunit 11</fullName>
    </recommendedName>
</protein>
<dbReference type="Proteomes" id="UP000232323">
    <property type="component" value="Unassembled WGS sequence"/>
</dbReference>
<dbReference type="OrthoDB" id="5418434at2759"/>
<comment type="caution">
    <text evidence="1">The sequence shown here is derived from an EMBL/GenBank/DDBJ whole genome shotgun (WGS) entry which is preliminary data.</text>
</comment>